<name>A0A6N3X485_9SYNE</name>
<feature type="domain" description="Thoeris protein ThsB TIR-like" evidence="1">
    <location>
        <begin position="8"/>
        <end position="108"/>
    </location>
</feature>
<gene>
    <name evidence="2" type="ORF">TH68_06410</name>
</gene>
<dbReference type="InterPro" id="IPR036490">
    <property type="entry name" value="ThsB_TIR-like_sf"/>
</dbReference>
<evidence type="ECO:0000313" key="2">
    <source>
        <dbReference type="EMBL" id="KKZ13696.1"/>
    </source>
</evidence>
<dbReference type="Gene3D" id="3.40.50.9200">
    <property type="entry name" value="Hypothetical protein MTH538"/>
    <property type="match status" value="1"/>
</dbReference>
<dbReference type="EMBL" id="JXUO01000214">
    <property type="protein sequence ID" value="KKZ13696.1"/>
    <property type="molecule type" value="Genomic_DNA"/>
</dbReference>
<sequence length="138" mass="15766">MTMTYHLFISHSWSYEDQYHGLIGLLESKSDFRFCNHSVSKDNPIHNASNDRELREAIKDKMQLCSVILILAGIYSTYSKWINKEIDLAKDGFNIPKPIVAVEPRGSERASDPATKAAQEVVKWNSQSIIDAIRRVVR</sequence>
<dbReference type="AlphaFoldDB" id="A0A6N3X485"/>
<evidence type="ECO:0000313" key="3">
    <source>
        <dbReference type="Proteomes" id="UP000035054"/>
    </source>
</evidence>
<organism evidence="2 3">
    <name type="scientific">Candidatus Synechococcus spongiarum 142</name>
    <dbReference type="NCBI Taxonomy" id="1608213"/>
    <lineage>
        <taxon>Bacteria</taxon>
        <taxon>Bacillati</taxon>
        <taxon>Cyanobacteriota</taxon>
        <taxon>Cyanophyceae</taxon>
        <taxon>Synechococcales</taxon>
        <taxon>Synechococcaceae</taxon>
        <taxon>Synechococcus</taxon>
    </lineage>
</organism>
<dbReference type="SUPFAM" id="SSF52206">
    <property type="entry name" value="Hypothetical protein MTH538"/>
    <property type="match status" value="1"/>
</dbReference>
<dbReference type="Proteomes" id="UP000035054">
    <property type="component" value="Unassembled WGS sequence"/>
</dbReference>
<evidence type="ECO:0000259" key="1">
    <source>
        <dbReference type="Pfam" id="PF08937"/>
    </source>
</evidence>
<reference evidence="2 3" key="1">
    <citation type="submission" date="2015-01" db="EMBL/GenBank/DDBJ databases">
        <title>Lifestyle Evolution in Cyanobacterial Symbionts of Sponges.</title>
        <authorList>
            <person name="Burgsdorf I."/>
            <person name="Slaby B.M."/>
            <person name="Handley K.M."/>
            <person name="Haber M."/>
            <person name="Blom J."/>
            <person name="Marshall C.W."/>
            <person name="Gilbert J.A."/>
            <person name="Hentschel U."/>
            <person name="Steindler L."/>
        </authorList>
    </citation>
    <scope>NUCLEOTIDE SEQUENCE [LARGE SCALE GENOMIC DNA]</scope>
    <source>
        <strain evidence="2">142</strain>
    </source>
</reference>
<dbReference type="InterPro" id="IPR015032">
    <property type="entry name" value="ThsB__TIR-like_domain"/>
</dbReference>
<dbReference type="Pfam" id="PF08937">
    <property type="entry name" value="ThsB_TIR"/>
    <property type="match status" value="1"/>
</dbReference>
<accession>A0A6N3X485</accession>
<proteinExistence type="predicted"/>
<protein>
    <submittedName>
        <fullName evidence="2">Molecular chaperone Tir</fullName>
    </submittedName>
</protein>
<comment type="caution">
    <text evidence="2">The sequence shown here is derived from an EMBL/GenBank/DDBJ whole genome shotgun (WGS) entry which is preliminary data.</text>
</comment>